<name>A0A1N6DPN9_9GAMM</name>
<dbReference type="PANTHER" id="PTHR43110">
    <property type="entry name" value="THIOL PEROXIDASE"/>
    <property type="match status" value="1"/>
</dbReference>
<evidence type="ECO:0000259" key="3">
    <source>
        <dbReference type="PROSITE" id="PS51352"/>
    </source>
</evidence>
<proteinExistence type="predicted"/>
<dbReference type="Gene3D" id="3.40.30.10">
    <property type="entry name" value="Glutaredoxin"/>
    <property type="match status" value="1"/>
</dbReference>
<protein>
    <submittedName>
        <fullName evidence="4">Thiol peroxidase (Atypical 2-Cys peroxiredoxin)</fullName>
    </submittedName>
</protein>
<feature type="domain" description="Thioredoxin" evidence="3">
    <location>
        <begin position="18"/>
        <end position="165"/>
    </location>
</feature>
<dbReference type="InterPro" id="IPR013766">
    <property type="entry name" value="Thioredoxin_domain"/>
</dbReference>
<evidence type="ECO:0000313" key="5">
    <source>
        <dbReference type="Proteomes" id="UP000198461"/>
    </source>
</evidence>
<dbReference type="Pfam" id="PF08534">
    <property type="entry name" value="Redoxin"/>
    <property type="match status" value="1"/>
</dbReference>
<dbReference type="STRING" id="364032.SAMN05443662_0328"/>
<dbReference type="PANTHER" id="PTHR43110:SF1">
    <property type="entry name" value="THIOL PEROXIDASE"/>
    <property type="match status" value="1"/>
</dbReference>
<sequence>MHKVTFKSEPVELSGSFPRVGDHAPDFSLTTLDLGDVTLADFAGKRKLLNIVPSLDTSVCAKSIQVFDERVGSIDNLATLVVSADLPFAQQRFAETHGIRNITFLSLMHERQFARDYGVCIASGPLRGLCTRAVVVLDEDNIVRHAQLVPEIAQEPDYDAALAVL</sequence>
<keyword evidence="5" id="KW-1185">Reference proteome</keyword>
<dbReference type="PROSITE" id="PS51352">
    <property type="entry name" value="THIOREDOXIN_2"/>
    <property type="match status" value="1"/>
</dbReference>
<dbReference type="NCBIfam" id="NF001808">
    <property type="entry name" value="PRK00522.1"/>
    <property type="match status" value="1"/>
</dbReference>
<dbReference type="OrthoDB" id="9781543at2"/>
<dbReference type="GO" id="GO:0008379">
    <property type="term" value="F:thioredoxin peroxidase activity"/>
    <property type="evidence" value="ECO:0007669"/>
    <property type="project" value="InterPro"/>
</dbReference>
<dbReference type="EMBL" id="FSRE01000001">
    <property type="protein sequence ID" value="SIN72716.1"/>
    <property type="molecule type" value="Genomic_DNA"/>
</dbReference>
<gene>
    <name evidence="4" type="ORF">SAMN05443662_0328</name>
</gene>
<dbReference type="RefSeq" id="WP_074200650.1">
    <property type="nucleotide sequence ID" value="NZ_FSRE01000001.1"/>
</dbReference>
<dbReference type="InterPro" id="IPR050455">
    <property type="entry name" value="Tpx_Peroxidase_subfamily"/>
</dbReference>
<dbReference type="InterPro" id="IPR002065">
    <property type="entry name" value="TPX"/>
</dbReference>
<keyword evidence="2" id="KW-0676">Redox-active center</keyword>
<accession>A0A1N6DPN9</accession>
<dbReference type="SUPFAM" id="SSF52833">
    <property type="entry name" value="Thioredoxin-like"/>
    <property type="match status" value="1"/>
</dbReference>
<dbReference type="Proteomes" id="UP000198461">
    <property type="component" value="Unassembled WGS sequence"/>
</dbReference>
<keyword evidence="4" id="KW-0575">Peroxidase</keyword>
<keyword evidence="1" id="KW-1015">Disulfide bond</keyword>
<organism evidence="4 5">
    <name type="scientific">Sulfurivirga caldicuralii</name>
    <dbReference type="NCBI Taxonomy" id="364032"/>
    <lineage>
        <taxon>Bacteria</taxon>
        <taxon>Pseudomonadati</taxon>
        <taxon>Pseudomonadota</taxon>
        <taxon>Gammaproteobacteria</taxon>
        <taxon>Thiotrichales</taxon>
        <taxon>Piscirickettsiaceae</taxon>
        <taxon>Sulfurivirga</taxon>
    </lineage>
</organism>
<dbReference type="InterPro" id="IPR013740">
    <property type="entry name" value="Redoxin"/>
</dbReference>
<evidence type="ECO:0000256" key="1">
    <source>
        <dbReference type="ARBA" id="ARBA00023157"/>
    </source>
</evidence>
<dbReference type="InterPro" id="IPR036249">
    <property type="entry name" value="Thioredoxin-like_sf"/>
</dbReference>
<evidence type="ECO:0000313" key="4">
    <source>
        <dbReference type="EMBL" id="SIN72716.1"/>
    </source>
</evidence>
<keyword evidence="4" id="KW-0560">Oxidoreductase</keyword>
<evidence type="ECO:0000256" key="2">
    <source>
        <dbReference type="ARBA" id="ARBA00023284"/>
    </source>
</evidence>
<reference evidence="4 5" key="1">
    <citation type="submission" date="2016-11" db="EMBL/GenBank/DDBJ databases">
        <authorList>
            <person name="Jaros S."/>
            <person name="Januszkiewicz K."/>
            <person name="Wedrychowicz H."/>
        </authorList>
    </citation>
    <scope>NUCLEOTIDE SEQUENCE [LARGE SCALE GENOMIC DNA]</scope>
    <source>
        <strain evidence="4 5">DSM 17737</strain>
    </source>
</reference>
<dbReference type="CDD" id="cd03014">
    <property type="entry name" value="PRX_Atyp2cys"/>
    <property type="match status" value="1"/>
</dbReference>
<dbReference type="AlphaFoldDB" id="A0A1N6DPN9"/>